<dbReference type="EMBL" id="MDGQ01000003">
    <property type="protein sequence ID" value="OEK07004.1"/>
    <property type="molecule type" value="Genomic_DNA"/>
</dbReference>
<keyword evidence="1" id="KW-0732">Signal</keyword>
<keyword evidence="3" id="KW-1185">Reference proteome</keyword>
<dbReference type="STRING" id="1563681.BFP71_04920"/>
<gene>
    <name evidence="2" type="ORF">BFP71_04920</name>
</gene>
<evidence type="ECO:0008006" key="4">
    <source>
        <dbReference type="Google" id="ProtNLM"/>
    </source>
</evidence>
<feature type="chain" id="PRO_5009186051" description="GLPGLI family protein" evidence="1">
    <location>
        <begin position="22"/>
        <end position="246"/>
    </location>
</feature>
<evidence type="ECO:0000256" key="1">
    <source>
        <dbReference type="SAM" id="SignalP"/>
    </source>
</evidence>
<accession>A0A1E5T6I6</accession>
<dbReference type="AlphaFoldDB" id="A0A1E5T6I6"/>
<dbReference type="OrthoDB" id="1440774at2"/>
<feature type="signal peptide" evidence="1">
    <location>
        <begin position="1"/>
        <end position="21"/>
    </location>
</feature>
<protein>
    <recommendedName>
        <fullName evidence="4">GLPGLI family protein</fullName>
    </recommendedName>
</protein>
<sequence length="246" mass="27749">MKSTLFKSILLLGLLVLGVSASFGQQIQGIATYNTVRDYGKAGVKTDGMSEEMKQQIAAMMKARAQKTFILYFNGEEANWIDSKNPDEKRKYRDLAKGLFIEESAILNSNYLVKGELSSGEWQLSDETKQIGPYLAKKATAIRTWQRVVKKGQQSEIVSDAREVVAWYTEEIPIKHGPDHYWGLPGLVLTLDDGKMKYECVTVNIEPEEAVKITIPTIGKKVSREEYKKIQEEQRDLFLKGFSGGQ</sequence>
<dbReference type="Proteomes" id="UP000095552">
    <property type="component" value="Unassembled WGS sequence"/>
</dbReference>
<proteinExistence type="predicted"/>
<reference evidence="2 3" key="1">
    <citation type="submission" date="2016-08" db="EMBL/GenBank/DDBJ databases">
        <title>Draft genome of Fabibacter sp. strain SK-8.</title>
        <authorList>
            <person name="Wong S.-K."/>
            <person name="Hamasaki K."/>
            <person name="Yoshizawa S."/>
        </authorList>
    </citation>
    <scope>NUCLEOTIDE SEQUENCE [LARGE SCALE GENOMIC DNA]</scope>
    <source>
        <strain evidence="2 3">SK-8</strain>
    </source>
</reference>
<dbReference type="InterPro" id="IPR005901">
    <property type="entry name" value="GLPGLI"/>
</dbReference>
<name>A0A1E5T6I6_9BACT</name>
<dbReference type="Pfam" id="PF09697">
    <property type="entry name" value="Porph_ging"/>
    <property type="match status" value="1"/>
</dbReference>
<organism evidence="2 3">
    <name type="scientific">Roseivirga misakiensis</name>
    <dbReference type="NCBI Taxonomy" id="1563681"/>
    <lineage>
        <taxon>Bacteria</taxon>
        <taxon>Pseudomonadati</taxon>
        <taxon>Bacteroidota</taxon>
        <taxon>Cytophagia</taxon>
        <taxon>Cytophagales</taxon>
        <taxon>Roseivirgaceae</taxon>
        <taxon>Roseivirga</taxon>
    </lineage>
</organism>
<evidence type="ECO:0000313" key="2">
    <source>
        <dbReference type="EMBL" id="OEK07004.1"/>
    </source>
</evidence>
<evidence type="ECO:0000313" key="3">
    <source>
        <dbReference type="Proteomes" id="UP000095552"/>
    </source>
</evidence>
<dbReference type="NCBIfam" id="TIGR01200">
    <property type="entry name" value="GLPGLI"/>
    <property type="match status" value="1"/>
</dbReference>
<dbReference type="RefSeq" id="WP_069834316.1">
    <property type="nucleotide sequence ID" value="NZ_MDGQ01000003.1"/>
</dbReference>
<comment type="caution">
    <text evidence="2">The sequence shown here is derived from an EMBL/GenBank/DDBJ whole genome shotgun (WGS) entry which is preliminary data.</text>
</comment>